<dbReference type="AlphaFoldDB" id="A0A022QFZ5"/>
<sequence length="121" mass="13773">MATSYLRSLARVSQIRRISAAASYKPKVFYSTASEKEFEREMHAILQGQIIDDLKDVSDLETKLQKDINNYTTLLLAKKQDIENAKARLELFKKKSFDYVLCTAAFHVTLFASIGVFLDST</sequence>
<keyword evidence="1" id="KW-0175">Coiled coil</keyword>
<dbReference type="KEGG" id="egt:105970081"/>
<keyword evidence="2" id="KW-1133">Transmembrane helix</keyword>
<reference evidence="3 4" key="1">
    <citation type="journal article" date="2013" name="Proc. Natl. Acad. Sci. U.S.A.">
        <title>Fine-scale variation in meiotic recombination in Mimulus inferred from population shotgun sequencing.</title>
        <authorList>
            <person name="Hellsten U."/>
            <person name="Wright K.M."/>
            <person name="Jenkins J."/>
            <person name="Shu S."/>
            <person name="Yuan Y."/>
            <person name="Wessler S.R."/>
            <person name="Schmutz J."/>
            <person name="Willis J.H."/>
            <person name="Rokhsar D.S."/>
        </authorList>
    </citation>
    <scope>NUCLEOTIDE SEQUENCE [LARGE SCALE GENOMIC DNA]</scope>
    <source>
        <strain evidence="4">cv. DUN x IM62</strain>
    </source>
</reference>
<evidence type="ECO:0000313" key="3">
    <source>
        <dbReference type="EMBL" id="EYU26474.1"/>
    </source>
</evidence>
<accession>A0A022QFZ5</accession>
<keyword evidence="2" id="KW-0812">Transmembrane</keyword>
<feature type="coiled-coil region" evidence="1">
    <location>
        <begin position="68"/>
        <end position="95"/>
    </location>
</feature>
<evidence type="ECO:0000256" key="1">
    <source>
        <dbReference type="SAM" id="Coils"/>
    </source>
</evidence>
<evidence type="ECO:0000313" key="4">
    <source>
        <dbReference type="Proteomes" id="UP000030748"/>
    </source>
</evidence>
<evidence type="ECO:0000256" key="2">
    <source>
        <dbReference type="SAM" id="Phobius"/>
    </source>
</evidence>
<dbReference type="EMBL" id="KI631651">
    <property type="protein sequence ID" value="EYU26474.1"/>
    <property type="molecule type" value="Genomic_DNA"/>
</dbReference>
<dbReference type="Proteomes" id="UP000030748">
    <property type="component" value="Unassembled WGS sequence"/>
</dbReference>
<feature type="transmembrane region" description="Helical" evidence="2">
    <location>
        <begin position="96"/>
        <end position="118"/>
    </location>
</feature>
<protein>
    <submittedName>
        <fullName evidence="3">Uncharacterized protein</fullName>
    </submittedName>
</protein>
<organism evidence="3 4">
    <name type="scientific">Erythranthe guttata</name>
    <name type="common">Yellow monkey flower</name>
    <name type="synonym">Mimulus guttatus</name>
    <dbReference type="NCBI Taxonomy" id="4155"/>
    <lineage>
        <taxon>Eukaryota</taxon>
        <taxon>Viridiplantae</taxon>
        <taxon>Streptophyta</taxon>
        <taxon>Embryophyta</taxon>
        <taxon>Tracheophyta</taxon>
        <taxon>Spermatophyta</taxon>
        <taxon>Magnoliopsida</taxon>
        <taxon>eudicotyledons</taxon>
        <taxon>Gunneridae</taxon>
        <taxon>Pentapetalae</taxon>
        <taxon>asterids</taxon>
        <taxon>lamiids</taxon>
        <taxon>Lamiales</taxon>
        <taxon>Phrymaceae</taxon>
        <taxon>Erythranthe</taxon>
    </lineage>
</organism>
<keyword evidence="4" id="KW-1185">Reference proteome</keyword>
<keyword evidence="2" id="KW-0472">Membrane</keyword>
<gene>
    <name evidence="3" type="ORF">MIMGU_mgv1a016460mg</name>
</gene>
<proteinExistence type="predicted"/>
<name>A0A022QFZ5_ERYGU</name>